<dbReference type="CDD" id="cd00371">
    <property type="entry name" value="HMA"/>
    <property type="match status" value="1"/>
</dbReference>
<organism evidence="3 4">
    <name type="scientific">Nonlabens spongiae</name>
    <dbReference type="NCBI Taxonomy" id="331648"/>
    <lineage>
        <taxon>Bacteria</taxon>
        <taxon>Pseudomonadati</taxon>
        <taxon>Bacteroidota</taxon>
        <taxon>Flavobacteriia</taxon>
        <taxon>Flavobacteriales</taxon>
        <taxon>Flavobacteriaceae</taxon>
        <taxon>Nonlabens</taxon>
    </lineage>
</organism>
<dbReference type="AlphaFoldDB" id="A0A1W6MI97"/>
<dbReference type="Pfam" id="PF00403">
    <property type="entry name" value="HMA"/>
    <property type="match status" value="1"/>
</dbReference>
<sequence length="158" mass="18134">MKHTYHIQGMTCNGRRTHVEKTLSKVDGVIEVLVNLEKSEAVIEMESHIPIETFQKALKQDDGSYSIHKPGEHHHEDDSASAKAKSLRNQARISFTQNQNLAQAKDAEEILLKNYETGTIDFNDVLDIQELQLKFQTQQIQAIQMYYVQSAYLNYLIN</sequence>
<evidence type="ECO:0000256" key="1">
    <source>
        <dbReference type="SAM" id="MobiDB-lite"/>
    </source>
</evidence>
<dbReference type="Gene3D" id="1.20.1600.10">
    <property type="entry name" value="Outer membrane efflux proteins (OEP)"/>
    <property type="match status" value="1"/>
</dbReference>
<dbReference type="InterPro" id="IPR006121">
    <property type="entry name" value="HMA_dom"/>
</dbReference>
<dbReference type="Gene3D" id="3.30.70.100">
    <property type="match status" value="1"/>
</dbReference>
<evidence type="ECO:0000259" key="2">
    <source>
        <dbReference type="PROSITE" id="PS50846"/>
    </source>
</evidence>
<dbReference type="SUPFAM" id="SSF56954">
    <property type="entry name" value="Outer membrane efflux proteins (OEP)"/>
    <property type="match status" value="1"/>
</dbReference>
<feature type="compositionally biased region" description="Basic and acidic residues" evidence="1">
    <location>
        <begin position="69"/>
        <end position="80"/>
    </location>
</feature>
<accession>A0A1W6MI97</accession>
<dbReference type="PROSITE" id="PS50846">
    <property type="entry name" value="HMA_2"/>
    <property type="match status" value="1"/>
</dbReference>
<evidence type="ECO:0000313" key="3">
    <source>
        <dbReference type="EMBL" id="ARN77189.1"/>
    </source>
</evidence>
<gene>
    <name evidence="3" type="ORF">BST97_03870</name>
</gene>
<dbReference type="SUPFAM" id="SSF55008">
    <property type="entry name" value="HMA, heavy metal-associated domain"/>
    <property type="match status" value="1"/>
</dbReference>
<dbReference type="Proteomes" id="UP000193431">
    <property type="component" value="Chromosome"/>
</dbReference>
<evidence type="ECO:0000313" key="4">
    <source>
        <dbReference type="Proteomes" id="UP000193431"/>
    </source>
</evidence>
<dbReference type="GO" id="GO:0046872">
    <property type="term" value="F:metal ion binding"/>
    <property type="evidence" value="ECO:0007669"/>
    <property type="project" value="InterPro"/>
</dbReference>
<proteinExistence type="predicted"/>
<protein>
    <recommendedName>
        <fullName evidence="2">HMA domain-containing protein</fullName>
    </recommendedName>
</protein>
<dbReference type="OrthoDB" id="1521937at2"/>
<feature type="region of interest" description="Disordered" evidence="1">
    <location>
        <begin position="63"/>
        <end position="84"/>
    </location>
</feature>
<dbReference type="GO" id="GO:0015562">
    <property type="term" value="F:efflux transmembrane transporter activity"/>
    <property type="evidence" value="ECO:0007669"/>
    <property type="project" value="InterPro"/>
</dbReference>
<feature type="domain" description="HMA" evidence="2">
    <location>
        <begin position="1"/>
        <end position="66"/>
    </location>
</feature>
<reference evidence="3 4" key="1">
    <citation type="submission" date="2016-11" db="EMBL/GenBank/DDBJ databases">
        <title>Trade-off between light-utilization and light-protection in marine flavobacteria.</title>
        <authorList>
            <person name="Kumagai Y."/>
        </authorList>
    </citation>
    <scope>NUCLEOTIDE SEQUENCE [LARGE SCALE GENOMIC DNA]</scope>
    <source>
        <strain evidence="3 4">JCM 13191</strain>
    </source>
</reference>
<dbReference type="STRING" id="331648.BST97_03870"/>
<keyword evidence="4" id="KW-1185">Reference proteome</keyword>
<dbReference type="InterPro" id="IPR036163">
    <property type="entry name" value="HMA_dom_sf"/>
</dbReference>
<name>A0A1W6MI97_9FLAO</name>
<dbReference type="EMBL" id="CP019344">
    <property type="protein sequence ID" value="ARN77189.1"/>
    <property type="molecule type" value="Genomic_DNA"/>
</dbReference>